<evidence type="ECO:0000313" key="1">
    <source>
        <dbReference type="EMBL" id="CAD2199799.1"/>
    </source>
</evidence>
<name>A0A6V7XKL1_MELEN</name>
<gene>
    <name evidence="1" type="ORF">MENT_LOCUS53222</name>
</gene>
<reference evidence="1 2" key="1">
    <citation type="submission" date="2020-08" db="EMBL/GenBank/DDBJ databases">
        <authorList>
            <person name="Koutsovoulos G."/>
            <person name="Danchin GJ E."/>
        </authorList>
    </citation>
    <scope>NUCLEOTIDE SEQUENCE [LARGE SCALE GENOMIC DNA]</scope>
</reference>
<evidence type="ECO:0000313" key="2">
    <source>
        <dbReference type="Proteomes" id="UP000580250"/>
    </source>
</evidence>
<sequence length="49" mass="5628">MGVERKKNKSEKAALFPYRGKWQNKKRIKGRGGWECFLARDSLAFLGGL</sequence>
<organism evidence="1 2">
    <name type="scientific">Meloidogyne enterolobii</name>
    <name type="common">Root-knot nematode worm</name>
    <name type="synonym">Meloidogyne mayaguensis</name>
    <dbReference type="NCBI Taxonomy" id="390850"/>
    <lineage>
        <taxon>Eukaryota</taxon>
        <taxon>Metazoa</taxon>
        <taxon>Ecdysozoa</taxon>
        <taxon>Nematoda</taxon>
        <taxon>Chromadorea</taxon>
        <taxon>Rhabditida</taxon>
        <taxon>Tylenchina</taxon>
        <taxon>Tylenchomorpha</taxon>
        <taxon>Tylenchoidea</taxon>
        <taxon>Meloidogynidae</taxon>
        <taxon>Meloidogyninae</taxon>
        <taxon>Meloidogyne</taxon>
    </lineage>
</organism>
<dbReference type="Proteomes" id="UP000580250">
    <property type="component" value="Unassembled WGS sequence"/>
</dbReference>
<comment type="caution">
    <text evidence="1">The sequence shown here is derived from an EMBL/GenBank/DDBJ whole genome shotgun (WGS) entry which is preliminary data.</text>
</comment>
<dbReference type="EMBL" id="CAJEWN010001750">
    <property type="protein sequence ID" value="CAD2199799.1"/>
    <property type="molecule type" value="Genomic_DNA"/>
</dbReference>
<accession>A0A6V7XKL1</accession>
<proteinExistence type="predicted"/>
<dbReference type="AlphaFoldDB" id="A0A6V7XKL1"/>
<protein>
    <submittedName>
        <fullName evidence="1">Uncharacterized protein</fullName>
    </submittedName>
</protein>